<accession>A0A8J6MDD2</accession>
<dbReference type="InterPro" id="IPR002843">
    <property type="entry name" value="ATPase_V0-cplx_csu/dsu"/>
</dbReference>
<dbReference type="Pfam" id="PF01992">
    <property type="entry name" value="vATP-synt_AC39"/>
    <property type="match status" value="1"/>
</dbReference>
<dbReference type="AlphaFoldDB" id="A0A8J6MDD2"/>
<evidence type="ECO:0000313" key="4">
    <source>
        <dbReference type="EMBL" id="MBC5738110.1"/>
    </source>
</evidence>
<dbReference type="PANTHER" id="PTHR38682:SF1">
    <property type="entry name" value="V-TYPE ATP SYNTHASE SUBUNIT C"/>
    <property type="match status" value="1"/>
</dbReference>
<dbReference type="SUPFAM" id="SSF103486">
    <property type="entry name" value="V-type ATP synthase subunit C"/>
    <property type="match status" value="1"/>
</dbReference>
<evidence type="ECO:0000256" key="1">
    <source>
        <dbReference type="ARBA" id="ARBA00006709"/>
    </source>
</evidence>
<reference evidence="4" key="1">
    <citation type="submission" date="2020-08" db="EMBL/GenBank/DDBJ databases">
        <title>Genome public.</title>
        <authorList>
            <person name="Liu C."/>
            <person name="Sun Q."/>
        </authorList>
    </citation>
    <scope>NUCLEOTIDE SEQUENCE</scope>
    <source>
        <strain evidence="4">NSJ-52</strain>
    </source>
</reference>
<dbReference type="EMBL" id="JACOPQ010000012">
    <property type="protein sequence ID" value="MBC5738110.1"/>
    <property type="molecule type" value="Genomic_DNA"/>
</dbReference>
<dbReference type="PANTHER" id="PTHR38682">
    <property type="entry name" value="V-TYPE ATP SYNTHASE SUBUNIT C"/>
    <property type="match status" value="1"/>
</dbReference>
<dbReference type="Gene3D" id="1.20.1690.10">
    <property type="entry name" value="V-type ATP synthase subunit C domain"/>
    <property type="match status" value="2"/>
</dbReference>
<keyword evidence="2" id="KW-0813">Transport</keyword>
<dbReference type="GO" id="GO:0046961">
    <property type="term" value="F:proton-transporting ATPase activity, rotational mechanism"/>
    <property type="evidence" value="ECO:0007669"/>
    <property type="project" value="InterPro"/>
</dbReference>
<gene>
    <name evidence="4" type="ORF">H8S62_13945</name>
</gene>
<evidence type="ECO:0000313" key="5">
    <source>
        <dbReference type="Proteomes" id="UP000607645"/>
    </source>
</evidence>
<comment type="similarity">
    <text evidence="1">Belongs to the V-ATPase V0D/AC39 subunit family.</text>
</comment>
<dbReference type="RefSeq" id="WP_155148411.1">
    <property type="nucleotide sequence ID" value="NZ_JACOPQ010000012.1"/>
</dbReference>
<name>A0A8J6MDD2_9FIRM</name>
<comment type="caution">
    <text evidence="4">The sequence shown here is derived from an EMBL/GenBank/DDBJ whole genome shotgun (WGS) entry which is preliminary data.</text>
</comment>
<dbReference type="Proteomes" id="UP000607645">
    <property type="component" value="Unassembled WGS sequence"/>
</dbReference>
<dbReference type="InterPro" id="IPR044911">
    <property type="entry name" value="V-type_ATPase_csu/dsu_dom_3"/>
</dbReference>
<proteinExistence type="inferred from homology"/>
<dbReference type="Gene3D" id="1.10.132.50">
    <property type="entry name" value="ATP synthase (C/AC39) subunit, domain 3"/>
    <property type="match status" value="1"/>
</dbReference>
<sequence>MPQINDTQYLFLSTRIKSMERNLLTRDRLDRMLEARTVEDAVKVLAECGWPEMPRVGLDELDEALAVERERVFADLSSSAPDKNILDVFKVKYDYHNAKTLLKAEATGTDPERLLVEAGRVSVAELSEKVRASDMRGMPGILQSAVLEARDVLGTTGDPQLADFVLDRAYFADMADLARKSGSAFLEGYVRASIDAANLRSVVRTLRMGKGADFLKSVLFAGGNVDVNRIMNAVSSGGSVEDMFSTSSLKEAAEAGAAASRGGSLTRFEKLCDDAVNTYLAGAKYVAFGEAPLIGYLAAKENELTNVRVLISGRLAGLDADTIRERLRESYV</sequence>
<protein>
    <submittedName>
        <fullName evidence="4">V-type ATPase subunit</fullName>
    </submittedName>
</protein>
<evidence type="ECO:0000256" key="3">
    <source>
        <dbReference type="ARBA" id="ARBA00023065"/>
    </source>
</evidence>
<evidence type="ECO:0000256" key="2">
    <source>
        <dbReference type="ARBA" id="ARBA00022448"/>
    </source>
</evidence>
<keyword evidence="5" id="KW-1185">Reference proteome</keyword>
<dbReference type="InterPro" id="IPR050873">
    <property type="entry name" value="V-ATPase_V0D/AC39_subunit"/>
</dbReference>
<dbReference type="InterPro" id="IPR036079">
    <property type="entry name" value="ATPase_csu/dsu_sf"/>
</dbReference>
<keyword evidence="3" id="KW-0406">Ion transport</keyword>
<dbReference type="InterPro" id="IPR035067">
    <property type="entry name" value="V-type_ATPase_csu/dsu"/>
</dbReference>
<organism evidence="4 5">
    <name type="scientific">Lawsonibacter faecis</name>
    <dbReference type="NCBI Taxonomy" id="2763052"/>
    <lineage>
        <taxon>Bacteria</taxon>
        <taxon>Bacillati</taxon>
        <taxon>Bacillota</taxon>
        <taxon>Clostridia</taxon>
        <taxon>Eubacteriales</taxon>
        <taxon>Oscillospiraceae</taxon>
        <taxon>Lawsonibacter</taxon>
    </lineage>
</organism>